<dbReference type="InterPro" id="IPR007712">
    <property type="entry name" value="RelE/ParE_toxin"/>
</dbReference>
<organism evidence="2 3">
    <name type="scientific">Flavobacterium rivuli WB 3.3-2 = DSM 21788</name>
    <dbReference type="NCBI Taxonomy" id="1121895"/>
    <lineage>
        <taxon>Bacteria</taxon>
        <taxon>Pseudomonadati</taxon>
        <taxon>Bacteroidota</taxon>
        <taxon>Flavobacteriia</taxon>
        <taxon>Flavobacteriales</taxon>
        <taxon>Flavobacteriaceae</taxon>
        <taxon>Flavobacterium</taxon>
    </lineage>
</organism>
<proteinExistence type="predicted"/>
<protein>
    <recommendedName>
        <fullName evidence="4">Plasmid stabilization protein</fullName>
    </recommendedName>
</protein>
<keyword evidence="3" id="KW-1185">Reference proteome</keyword>
<accession>A0A0A2MDD8</accession>
<keyword evidence="1" id="KW-1277">Toxin-antitoxin system</keyword>
<dbReference type="STRING" id="1121895.GCA_000378485_00783"/>
<name>A0A0A2MDD8_9FLAO</name>
<dbReference type="Pfam" id="PF05016">
    <property type="entry name" value="ParE_toxin"/>
    <property type="match status" value="1"/>
</dbReference>
<dbReference type="RefSeq" id="WP_020211913.1">
    <property type="nucleotide sequence ID" value="NZ_JRLX01000011.1"/>
</dbReference>
<dbReference type="AlphaFoldDB" id="A0A0A2MDD8"/>
<evidence type="ECO:0008006" key="4">
    <source>
        <dbReference type="Google" id="ProtNLM"/>
    </source>
</evidence>
<dbReference type="eggNOG" id="COG3668">
    <property type="taxonomic scope" value="Bacteria"/>
</dbReference>
<evidence type="ECO:0000313" key="2">
    <source>
        <dbReference type="EMBL" id="KGO86315.1"/>
    </source>
</evidence>
<evidence type="ECO:0000256" key="1">
    <source>
        <dbReference type="ARBA" id="ARBA00022649"/>
    </source>
</evidence>
<dbReference type="OrthoDB" id="595476at2"/>
<evidence type="ECO:0000313" key="3">
    <source>
        <dbReference type="Proteomes" id="UP000030152"/>
    </source>
</evidence>
<comment type="caution">
    <text evidence="2">The sequence shown here is derived from an EMBL/GenBank/DDBJ whole genome shotgun (WGS) entry which is preliminary data.</text>
</comment>
<dbReference type="Proteomes" id="UP000030152">
    <property type="component" value="Unassembled WGS sequence"/>
</dbReference>
<reference evidence="2 3" key="1">
    <citation type="submission" date="2013-09" db="EMBL/GenBank/DDBJ databases">
        <authorList>
            <person name="Zeng Z."/>
            <person name="Chen C."/>
        </authorList>
    </citation>
    <scope>NUCLEOTIDE SEQUENCE [LARGE SCALE GENOMIC DNA]</scope>
    <source>
        <strain evidence="2 3">WB 3.3-2</strain>
    </source>
</reference>
<gene>
    <name evidence="2" type="ORF">Q765_12120</name>
</gene>
<dbReference type="Gene3D" id="3.30.2310.20">
    <property type="entry name" value="RelE-like"/>
    <property type="match status" value="1"/>
</dbReference>
<dbReference type="InterPro" id="IPR035093">
    <property type="entry name" value="RelE/ParE_toxin_dom_sf"/>
</dbReference>
<sequence length="97" mass="11460">MEYKIVVSSRARKHFVKAIDYYADISPAIPAKFIHAIESAYKKLSQNPFFVIRYKNVRAIPLKGFPYLLFFCIDEITFEVKILSIFHTSKRPQRYPK</sequence>
<dbReference type="EMBL" id="JRLX01000011">
    <property type="protein sequence ID" value="KGO86315.1"/>
    <property type="molecule type" value="Genomic_DNA"/>
</dbReference>